<evidence type="ECO:0000256" key="9">
    <source>
        <dbReference type="SAM" id="Phobius"/>
    </source>
</evidence>
<sequence>MGSMKRSTSCRILAAVGGLEAKLERNSTTTFVMSLVIPVLCLLCVPFLVYRRPTLEWLQTIRVTAGIGSVESPEDKSLGGLLPPGFDESSCLSRYQAALYRKASPHKPSPFLVEKLRRYEALHRKCGPNTELYNRSIQQLESDHSTGPMECNYVVWIPHYGLGNRVMSIVSGFLYALLNDKVLLIHVDQDMEDLFCEPFPDTSWVLPKDFPIENLGEFEGDATLSYGKLIRDKIINNDMRFATKVTLPAYQMLRKIPWLLLRTDEYFVPSLFLVDEYAEDLQQLFPERTTVFHHLVRYLFHPTNTVWGYVMRYYQGYLAKADERIGIQIRIFPLVPIPFETMLNQIINCTLSQHILPAIDPQEPAAAPSNAAKVKAVLVTNLNSGYHDRLRDMYYEHSTTTGEVITVHQPSHEKQQYTDQRSHNVKAWSEITLLSFSDVLVTTAWSTFGYVAQGLGGLKPWILPRHPRPGVACVQAVSTEACFHAPPDYDCKARKGGADLSAVAPFVRHCEDVERYKHSIHTLYSSLDSAVVAHTCLDSGASIGAVKMVNGVELHHGALKRRWDEKGCLNHGAAHIHQRCGDVGAIASPAQPPRPPIGRKLLTLSAMDLDAAASVVPPVTVFLEGRSICHRVCLDKHTSYESLAKALRRIFVDVDEGDERGEGGGKELQLSNAVPGHVVAYEDMEDDLLLAGDLNWKDFVRVAKRIRIIPAKASRRKHRGGQ</sequence>
<evidence type="ECO:0000256" key="8">
    <source>
        <dbReference type="RuleBase" id="RU004549"/>
    </source>
</evidence>
<accession>A0A9E7GQF9</accession>
<evidence type="ECO:0000256" key="4">
    <source>
        <dbReference type="ARBA" id="ARBA00022679"/>
    </source>
</evidence>
<dbReference type="GO" id="GO:0009734">
    <property type="term" value="P:auxin-activated signaling pathway"/>
    <property type="evidence" value="ECO:0007669"/>
    <property type="project" value="UniProtKB-UniRule"/>
</dbReference>
<dbReference type="PANTHER" id="PTHR31889">
    <property type="entry name" value="FUCOSYLTRANSFERASE 2-RELATED"/>
    <property type="match status" value="1"/>
</dbReference>
<comment type="subunit">
    <text evidence="8">Homodimers and heterodimers.</text>
</comment>
<gene>
    <name evidence="11" type="ORF">MUK42_11816</name>
</gene>
<feature type="domain" description="AUX/IAA" evidence="10">
    <location>
        <begin position="617"/>
        <end position="709"/>
    </location>
</feature>
<keyword evidence="3" id="KW-0328">Glycosyltransferase</keyword>
<dbReference type="FunFam" id="3.40.50.11340:FF:000005">
    <property type="entry name" value="Galactoside 2-alpha-L-fucosyltransferase"/>
    <property type="match status" value="1"/>
</dbReference>
<evidence type="ECO:0000259" key="10">
    <source>
        <dbReference type="Pfam" id="PF02309"/>
    </source>
</evidence>
<dbReference type="GO" id="GO:0016020">
    <property type="term" value="C:membrane"/>
    <property type="evidence" value="ECO:0007669"/>
    <property type="project" value="InterPro"/>
</dbReference>
<evidence type="ECO:0000256" key="1">
    <source>
        <dbReference type="ARBA" id="ARBA00004555"/>
    </source>
</evidence>
<reference evidence="11" key="1">
    <citation type="submission" date="2022-05" db="EMBL/GenBank/DDBJ databases">
        <title>The Musa troglodytarum L. genome provides insights into the mechanism of non-climacteric behaviour and enrichment of carotenoids.</title>
        <authorList>
            <person name="Wang J."/>
        </authorList>
    </citation>
    <scope>NUCLEOTIDE SEQUENCE</scope>
    <source>
        <tissue evidence="11">Leaf</tissue>
    </source>
</reference>
<feature type="transmembrane region" description="Helical" evidence="9">
    <location>
        <begin position="31"/>
        <end position="50"/>
    </location>
</feature>
<keyword evidence="12" id="KW-1185">Reference proteome</keyword>
<keyword evidence="8" id="KW-0927">Auxin signaling pathway</keyword>
<dbReference type="EMBL" id="CP097509">
    <property type="protein sequence ID" value="URE16532.1"/>
    <property type="molecule type" value="Genomic_DNA"/>
</dbReference>
<dbReference type="AlphaFoldDB" id="A0A9E7GQF9"/>
<dbReference type="GO" id="GO:0009969">
    <property type="term" value="P:xyloglucan biosynthetic process"/>
    <property type="evidence" value="ECO:0007669"/>
    <property type="project" value="TreeGrafter"/>
</dbReference>
<keyword evidence="9" id="KW-0812">Transmembrane</keyword>
<evidence type="ECO:0000256" key="2">
    <source>
        <dbReference type="ARBA" id="ARBA00010481"/>
    </source>
</evidence>
<keyword evidence="7" id="KW-0961">Cell wall biogenesis/degradation</keyword>
<keyword evidence="8" id="KW-0539">Nucleus</keyword>
<dbReference type="GO" id="GO:0008107">
    <property type="term" value="F:galactoside 2-alpha-L-fucosyltransferase activity"/>
    <property type="evidence" value="ECO:0007669"/>
    <property type="project" value="InterPro"/>
</dbReference>
<dbReference type="GO" id="GO:0005634">
    <property type="term" value="C:nucleus"/>
    <property type="evidence" value="ECO:0007669"/>
    <property type="project" value="UniProtKB-SubCell"/>
</dbReference>
<dbReference type="PANTHER" id="PTHR31889:SF2">
    <property type="entry name" value="FUCOSYLTRANSFERASE 3"/>
    <property type="match status" value="1"/>
</dbReference>
<dbReference type="GO" id="GO:0005794">
    <property type="term" value="C:Golgi apparatus"/>
    <property type="evidence" value="ECO:0007669"/>
    <property type="project" value="UniProtKB-SubCell"/>
</dbReference>
<dbReference type="Pfam" id="PF02309">
    <property type="entry name" value="AUX_IAA"/>
    <property type="match status" value="1"/>
</dbReference>
<dbReference type="Pfam" id="PF03254">
    <property type="entry name" value="XG_FTase"/>
    <property type="match status" value="1"/>
</dbReference>
<evidence type="ECO:0000256" key="6">
    <source>
        <dbReference type="ARBA" id="ARBA00023180"/>
    </source>
</evidence>
<name>A0A9E7GQF9_9LILI</name>
<dbReference type="InterPro" id="IPR004938">
    <property type="entry name" value="XG_FTase"/>
</dbReference>
<comment type="similarity">
    <text evidence="8">Belongs to the Aux/IAA family.</text>
</comment>
<dbReference type="OrthoDB" id="741557at2759"/>
<keyword evidence="8" id="KW-0805">Transcription regulation</keyword>
<keyword evidence="9" id="KW-0472">Membrane</keyword>
<proteinExistence type="inferred from homology"/>
<evidence type="ECO:0000313" key="12">
    <source>
        <dbReference type="Proteomes" id="UP001055439"/>
    </source>
</evidence>
<evidence type="ECO:0000256" key="3">
    <source>
        <dbReference type="ARBA" id="ARBA00022676"/>
    </source>
</evidence>
<comment type="similarity">
    <text evidence="2">Belongs to the glycosyltransferase 37 family.</text>
</comment>
<dbReference type="GO" id="GO:0042546">
    <property type="term" value="P:cell wall biogenesis"/>
    <property type="evidence" value="ECO:0007669"/>
    <property type="project" value="InterPro"/>
</dbReference>
<evidence type="ECO:0000313" key="11">
    <source>
        <dbReference type="EMBL" id="URE16532.1"/>
    </source>
</evidence>
<keyword evidence="4" id="KW-0808">Transferase</keyword>
<dbReference type="Gene3D" id="3.10.20.90">
    <property type="entry name" value="Phosphatidylinositol 3-kinase Catalytic Subunit, Chain A, domain 1"/>
    <property type="match status" value="1"/>
</dbReference>
<keyword evidence="9" id="KW-1133">Transmembrane helix</keyword>
<keyword evidence="5" id="KW-0333">Golgi apparatus</keyword>
<dbReference type="GO" id="GO:0071555">
    <property type="term" value="P:cell wall organization"/>
    <property type="evidence" value="ECO:0007669"/>
    <property type="project" value="UniProtKB-KW"/>
</dbReference>
<dbReference type="Proteomes" id="UP001055439">
    <property type="component" value="Chromosome 7"/>
</dbReference>
<evidence type="ECO:0000256" key="7">
    <source>
        <dbReference type="ARBA" id="ARBA00023316"/>
    </source>
</evidence>
<protein>
    <recommendedName>
        <fullName evidence="8">Auxin-responsive protein</fullName>
    </recommendedName>
</protein>
<comment type="subcellular location">
    <subcellularLocation>
        <location evidence="1">Golgi apparatus</location>
    </subcellularLocation>
    <subcellularLocation>
        <location evidence="8">Nucleus</location>
    </subcellularLocation>
</comment>
<dbReference type="InterPro" id="IPR033389">
    <property type="entry name" value="AUX/IAA_dom"/>
</dbReference>
<comment type="function">
    <text evidence="8">Aux/IAA proteins are short-lived transcriptional factors that function as repressors of early auxin response genes at low auxin concentrations.</text>
</comment>
<keyword evidence="6" id="KW-0325">Glycoprotein</keyword>
<evidence type="ECO:0000256" key="5">
    <source>
        <dbReference type="ARBA" id="ARBA00023034"/>
    </source>
</evidence>
<keyword evidence="8" id="KW-0804">Transcription</keyword>
<organism evidence="11 12">
    <name type="scientific">Musa troglodytarum</name>
    <name type="common">fe'i banana</name>
    <dbReference type="NCBI Taxonomy" id="320322"/>
    <lineage>
        <taxon>Eukaryota</taxon>
        <taxon>Viridiplantae</taxon>
        <taxon>Streptophyta</taxon>
        <taxon>Embryophyta</taxon>
        <taxon>Tracheophyta</taxon>
        <taxon>Spermatophyta</taxon>
        <taxon>Magnoliopsida</taxon>
        <taxon>Liliopsida</taxon>
        <taxon>Zingiberales</taxon>
        <taxon>Musaceae</taxon>
        <taxon>Musa</taxon>
    </lineage>
</organism>
<keyword evidence="8" id="KW-0678">Repressor</keyword>